<evidence type="ECO:0000256" key="5">
    <source>
        <dbReference type="ARBA" id="ARBA00023015"/>
    </source>
</evidence>
<keyword evidence="2" id="KW-0479">Metal-binding</keyword>
<keyword evidence="7" id="KW-0804">Transcription</keyword>
<dbReference type="Pfam" id="PF03110">
    <property type="entry name" value="SBP"/>
    <property type="match status" value="1"/>
</dbReference>
<dbReference type="GO" id="GO:0003677">
    <property type="term" value="F:DNA binding"/>
    <property type="evidence" value="ECO:0007669"/>
    <property type="project" value="UniProtKB-KW"/>
</dbReference>
<keyword evidence="8" id="KW-0539">Nucleus</keyword>
<evidence type="ECO:0000256" key="9">
    <source>
        <dbReference type="PROSITE-ProRule" id="PRU00470"/>
    </source>
</evidence>
<keyword evidence="4" id="KW-0862">Zinc</keyword>
<dbReference type="InterPro" id="IPR044817">
    <property type="entry name" value="SBP-like"/>
</dbReference>
<evidence type="ECO:0000256" key="10">
    <source>
        <dbReference type="SAM" id="MobiDB-lite"/>
    </source>
</evidence>
<comment type="caution">
    <text evidence="12">The sequence shown here is derived from an EMBL/GenBank/DDBJ whole genome shotgun (WGS) entry which is preliminary data.</text>
</comment>
<dbReference type="AlphaFoldDB" id="A0A8J5EMV0"/>
<evidence type="ECO:0000256" key="2">
    <source>
        <dbReference type="ARBA" id="ARBA00022723"/>
    </source>
</evidence>
<dbReference type="PROSITE" id="PS51141">
    <property type="entry name" value="ZF_SBP"/>
    <property type="match status" value="1"/>
</dbReference>
<dbReference type="PANTHER" id="PTHR31251">
    <property type="entry name" value="SQUAMOSA PROMOTER-BINDING-LIKE PROTEIN 4"/>
    <property type="match status" value="1"/>
</dbReference>
<dbReference type="PANTHER" id="PTHR31251:SF74">
    <property type="entry name" value="SQUAMOSA PROMOTER-BINDING-LIKE PROTEIN 2"/>
    <property type="match status" value="1"/>
</dbReference>
<dbReference type="EMBL" id="JACMSC010000111">
    <property type="protein sequence ID" value="KAG6466837.1"/>
    <property type="molecule type" value="Genomic_DNA"/>
</dbReference>
<dbReference type="InterPro" id="IPR004333">
    <property type="entry name" value="SBP_dom"/>
</dbReference>
<evidence type="ECO:0000259" key="11">
    <source>
        <dbReference type="PROSITE" id="PS51141"/>
    </source>
</evidence>
<organism evidence="12 13">
    <name type="scientific">Zingiber officinale</name>
    <name type="common">Ginger</name>
    <name type="synonym">Amomum zingiber</name>
    <dbReference type="NCBI Taxonomy" id="94328"/>
    <lineage>
        <taxon>Eukaryota</taxon>
        <taxon>Viridiplantae</taxon>
        <taxon>Streptophyta</taxon>
        <taxon>Embryophyta</taxon>
        <taxon>Tracheophyta</taxon>
        <taxon>Spermatophyta</taxon>
        <taxon>Magnoliopsida</taxon>
        <taxon>Liliopsida</taxon>
        <taxon>Zingiberales</taxon>
        <taxon>Zingiberaceae</taxon>
        <taxon>Zingiber</taxon>
    </lineage>
</organism>
<feature type="domain" description="SBP-type" evidence="11">
    <location>
        <begin position="176"/>
        <end position="253"/>
    </location>
</feature>
<keyword evidence="3 9" id="KW-0863">Zinc-finger</keyword>
<keyword evidence="13" id="KW-1185">Reference proteome</keyword>
<evidence type="ECO:0000256" key="3">
    <source>
        <dbReference type="ARBA" id="ARBA00022771"/>
    </source>
</evidence>
<proteinExistence type="predicted"/>
<name>A0A8J5EMV0_ZINOF</name>
<evidence type="ECO:0000256" key="6">
    <source>
        <dbReference type="ARBA" id="ARBA00023125"/>
    </source>
</evidence>
<gene>
    <name evidence="12" type="ORF">ZIOFF_075373</name>
</gene>
<feature type="region of interest" description="Disordered" evidence="10">
    <location>
        <begin position="53"/>
        <end position="107"/>
    </location>
</feature>
<sequence length="494" mass="54685">MPGSDWSNNVGFASVSRFLLVNSAFNLSVSTMDWNDNASLLWDWDNHALAGGHCKPSSSAATASSGSESGNGSSSKSTVSASFDSSSRTGKEQEFDPSPKAEDKNNFLQESSYFPVTPSETGLEESQIGLKLGKRTYFEDVSADSNANNRLPPLDSAPATTALKKSRVSYLSSERACCCQVEGCDFDLSGAKDYHRKHRVCETHSKCPKVVIAGQERRFCQQCSRFHELSEFDQKKRSCRRRLSDHNARRRKPRPNLISFRSINFSSSFCAESFSFVAKKYSVKDSYEVILLNISYDKQQMKFLWNKAPFGQMRSMTSTINEGLQSFKLTQTKGPWTKSGKEGSIDGQQYLPNTELSNGCFSLYQDVDKLLPLKGTVAEVLNQGSEASAGASNLDGAPDLQRALSLLSTNTWGSHDPGQNSSIVDIMDANYTATLQPIMPAANTSNHWIYGHSAAQQAQQLPFAMQRNGDYKPHEFPQQSTLYRDTIFDPSQIH</sequence>
<evidence type="ECO:0000313" key="13">
    <source>
        <dbReference type="Proteomes" id="UP000734854"/>
    </source>
</evidence>
<evidence type="ECO:0000256" key="8">
    <source>
        <dbReference type="ARBA" id="ARBA00023242"/>
    </source>
</evidence>
<evidence type="ECO:0000256" key="4">
    <source>
        <dbReference type="ARBA" id="ARBA00022833"/>
    </source>
</evidence>
<dbReference type="Gene3D" id="4.10.1100.10">
    <property type="entry name" value="Transcription factor, SBP-box domain"/>
    <property type="match status" value="1"/>
</dbReference>
<dbReference type="FunFam" id="4.10.1100.10:FF:000001">
    <property type="entry name" value="Squamosa promoter-binding-like protein 14"/>
    <property type="match status" value="1"/>
</dbReference>
<keyword evidence="5" id="KW-0805">Transcription regulation</keyword>
<dbReference type="InterPro" id="IPR036893">
    <property type="entry name" value="SBP_sf"/>
</dbReference>
<comment type="subcellular location">
    <subcellularLocation>
        <location evidence="1">Nucleus</location>
    </subcellularLocation>
</comment>
<reference evidence="12 13" key="1">
    <citation type="submission" date="2020-08" db="EMBL/GenBank/DDBJ databases">
        <title>Plant Genome Project.</title>
        <authorList>
            <person name="Zhang R.-G."/>
        </authorList>
    </citation>
    <scope>NUCLEOTIDE SEQUENCE [LARGE SCALE GENOMIC DNA]</scope>
    <source>
        <tissue evidence="12">Rhizome</tissue>
    </source>
</reference>
<feature type="compositionally biased region" description="Low complexity" evidence="10">
    <location>
        <begin position="57"/>
        <end position="88"/>
    </location>
</feature>
<dbReference type="GO" id="GO:0008270">
    <property type="term" value="F:zinc ion binding"/>
    <property type="evidence" value="ECO:0007669"/>
    <property type="project" value="UniProtKB-KW"/>
</dbReference>
<evidence type="ECO:0000256" key="1">
    <source>
        <dbReference type="ARBA" id="ARBA00004123"/>
    </source>
</evidence>
<protein>
    <recommendedName>
        <fullName evidence="11">SBP-type domain-containing protein</fullName>
    </recommendedName>
</protein>
<evidence type="ECO:0000313" key="12">
    <source>
        <dbReference type="EMBL" id="KAG6466837.1"/>
    </source>
</evidence>
<dbReference type="SUPFAM" id="SSF103612">
    <property type="entry name" value="SBT domain"/>
    <property type="match status" value="1"/>
</dbReference>
<feature type="compositionally biased region" description="Basic and acidic residues" evidence="10">
    <location>
        <begin position="89"/>
        <end position="105"/>
    </location>
</feature>
<accession>A0A8J5EMV0</accession>
<keyword evidence="6" id="KW-0238">DNA-binding</keyword>
<dbReference type="GO" id="GO:0005634">
    <property type="term" value="C:nucleus"/>
    <property type="evidence" value="ECO:0007669"/>
    <property type="project" value="UniProtKB-SubCell"/>
</dbReference>
<evidence type="ECO:0000256" key="7">
    <source>
        <dbReference type="ARBA" id="ARBA00023163"/>
    </source>
</evidence>
<dbReference type="Proteomes" id="UP000734854">
    <property type="component" value="Unassembled WGS sequence"/>
</dbReference>